<feature type="transmembrane region" description="Helical" evidence="7">
    <location>
        <begin position="392"/>
        <end position="412"/>
    </location>
</feature>
<feature type="transmembrane region" description="Helical" evidence="7">
    <location>
        <begin position="138"/>
        <end position="163"/>
    </location>
</feature>
<evidence type="ECO:0000256" key="3">
    <source>
        <dbReference type="ARBA" id="ARBA00022692"/>
    </source>
</evidence>
<dbReference type="Pfam" id="PF13520">
    <property type="entry name" value="AA_permease_2"/>
    <property type="match status" value="1"/>
</dbReference>
<evidence type="ECO:0000256" key="5">
    <source>
        <dbReference type="ARBA" id="ARBA00023136"/>
    </source>
</evidence>
<keyword evidence="9" id="KW-1185">Reference proteome</keyword>
<dbReference type="STRING" id="43265.A0A545ULU3"/>
<evidence type="ECO:0000256" key="4">
    <source>
        <dbReference type="ARBA" id="ARBA00022989"/>
    </source>
</evidence>
<feature type="transmembrane region" description="Helical" evidence="7">
    <location>
        <begin position="215"/>
        <end position="236"/>
    </location>
</feature>
<dbReference type="OrthoDB" id="3257095at2759"/>
<keyword evidence="3 7" id="KW-0812">Transmembrane</keyword>
<feature type="transmembrane region" description="Helical" evidence="7">
    <location>
        <begin position="183"/>
        <end position="203"/>
    </location>
</feature>
<reference evidence="8 9" key="1">
    <citation type="journal article" date="2019" name="Appl. Microbiol. Biotechnol.">
        <title>Genome sequence of Isaria javanica and comparative genome analysis insights into family S53 peptidase evolution in fungal entomopathogens.</title>
        <authorList>
            <person name="Lin R."/>
            <person name="Zhang X."/>
            <person name="Xin B."/>
            <person name="Zou M."/>
            <person name="Gao Y."/>
            <person name="Qin F."/>
            <person name="Hu Q."/>
            <person name="Xie B."/>
            <person name="Cheng X."/>
        </authorList>
    </citation>
    <scope>NUCLEOTIDE SEQUENCE [LARGE SCALE GENOMIC DNA]</scope>
    <source>
        <strain evidence="8 9">IJ1G</strain>
    </source>
</reference>
<dbReference type="PIRSF" id="PIRSF006060">
    <property type="entry name" value="AA_transporter"/>
    <property type="match status" value="1"/>
</dbReference>
<feature type="region of interest" description="Disordered" evidence="6">
    <location>
        <begin position="1"/>
        <end position="38"/>
    </location>
</feature>
<dbReference type="GO" id="GO:0022857">
    <property type="term" value="F:transmembrane transporter activity"/>
    <property type="evidence" value="ECO:0007669"/>
    <property type="project" value="InterPro"/>
</dbReference>
<feature type="transmembrane region" description="Helical" evidence="7">
    <location>
        <begin position="93"/>
        <end position="117"/>
    </location>
</feature>
<dbReference type="PANTHER" id="PTHR45649">
    <property type="entry name" value="AMINO-ACID PERMEASE BAT1"/>
    <property type="match status" value="1"/>
</dbReference>
<comment type="caution">
    <text evidence="8">The sequence shown here is derived from an EMBL/GenBank/DDBJ whole genome shotgun (WGS) entry which is preliminary data.</text>
</comment>
<dbReference type="InterPro" id="IPR002293">
    <property type="entry name" value="AA/rel_permease1"/>
</dbReference>
<dbReference type="Gene3D" id="1.20.1740.10">
    <property type="entry name" value="Amino acid/polyamine transporter I"/>
    <property type="match status" value="1"/>
</dbReference>
<feature type="transmembrane region" description="Helical" evidence="7">
    <location>
        <begin position="483"/>
        <end position="502"/>
    </location>
</feature>
<protein>
    <submittedName>
        <fullName evidence="8">GABA permease</fullName>
    </submittedName>
</protein>
<feature type="transmembrane region" description="Helical" evidence="7">
    <location>
        <begin position="418"/>
        <end position="444"/>
    </location>
</feature>
<keyword evidence="5 7" id="KW-0472">Membrane</keyword>
<keyword evidence="2" id="KW-0813">Transport</keyword>
<evidence type="ECO:0000256" key="7">
    <source>
        <dbReference type="SAM" id="Phobius"/>
    </source>
</evidence>
<keyword evidence="4 7" id="KW-1133">Transmembrane helix</keyword>
<feature type="transmembrane region" description="Helical" evidence="7">
    <location>
        <begin position="297"/>
        <end position="318"/>
    </location>
</feature>
<comment type="subcellular location">
    <subcellularLocation>
        <location evidence="1">Membrane</location>
        <topology evidence="1">Multi-pass membrane protein</topology>
    </subcellularLocation>
</comment>
<proteinExistence type="predicted"/>
<feature type="transmembrane region" description="Helical" evidence="7">
    <location>
        <begin position="56"/>
        <end position="73"/>
    </location>
</feature>
<organism evidence="8 9">
    <name type="scientific">Cordyceps javanica</name>
    <dbReference type="NCBI Taxonomy" id="43265"/>
    <lineage>
        <taxon>Eukaryota</taxon>
        <taxon>Fungi</taxon>
        <taxon>Dikarya</taxon>
        <taxon>Ascomycota</taxon>
        <taxon>Pezizomycotina</taxon>
        <taxon>Sordariomycetes</taxon>
        <taxon>Hypocreomycetidae</taxon>
        <taxon>Hypocreales</taxon>
        <taxon>Cordycipitaceae</taxon>
        <taxon>Cordyceps</taxon>
    </lineage>
</organism>
<feature type="transmembrane region" description="Helical" evidence="7">
    <location>
        <begin position="514"/>
        <end position="533"/>
    </location>
</feature>
<evidence type="ECO:0000256" key="1">
    <source>
        <dbReference type="ARBA" id="ARBA00004141"/>
    </source>
</evidence>
<feature type="transmembrane region" description="Helical" evidence="7">
    <location>
        <begin position="256"/>
        <end position="276"/>
    </location>
</feature>
<dbReference type="GO" id="GO:0016020">
    <property type="term" value="C:membrane"/>
    <property type="evidence" value="ECO:0007669"/>
    <property type="project" value="UniProtKB-SubCell"/>
</dbReference>
<sequence length="546" mass="58864">MAPTSHELGNMSTATAKGMRAVEDPSGPHSEQASKSDYADNEQLARLGKKPVLKRNFGFMSILGFSCTILITWEATLVLSAQGLGNGGYAGVVYGYIIVWLGNISVFTTLSELASMAPTSGGQYHWVAMLAPRRCAKFLSYITGWLAVGGWQGSVASSAYLTGTMIQGMIAMNNADTYVPQPYQGTLLFWAIMLFAVFINAVVSSALPKFEGLILVLHVLGFFAILIPMVSLGYHGDAHQVFTEFRNGGAWPTQGLSFMVGLVGNVFAFVGVDAAFHMSEETLNPAVTVPKSIFLSMLINGTTGFAMTIAVLFCIQNLEGVLKSPTGFAHMQLFLDSTGSVAGSTVMAAIITILGACATVGMLASTSRVFWSFARDRGLPFWRVLSRVDARTTVPLWAITCTTCIACLLALINLGSATALNAVISLSISCLYLSYFICASLLLYRRTTKGFQMPGASELPALANTSGAELVWGPWRLPGALGVANNAFSCIYLIVIFFFSFWPGMMNPTAETMNWASVVTGFIIIFSILYYVFWARKEYEGPIVEI</sequence>
<evidence type="ECO:0000313" key="8">
    <source>
        <dbReference type="EMBL" id="TQV90438.1"/>
    </source>
</evidence>
<evidence type="ECO:0000256" key="2">
    <source>
        <dbReference type="ARBA" id="ARBA00022448"/>
    </source>
</evidence>
<evidence type="ECO:0000256" key="6">
    <source>
        <dbReference type="SAM" id="MobiDB-lite"/>
    </source>
</evidence>
<evidence type="ECO:0000313" key="9">
    <source>
        <dbReference type="Proteomes" id="UP000315783"/>
    </source>
</evidence>
<feature type="transmembrane region" description="Helical" evidence="7">
    <location>
        <begin position="346"/>
        <end position="371"/>
    </location>
</feature>
<dbReference type="PANTHER" id="PTHR45649:SF1">
    <property type="entry name" value="TRANSPORTER, PUTATIVE (EUROFUNG)-RELATED"/>
    <property type="match status" value="1"/>
</dbReference>
<dbReference type="EMBL" id="SPUK01000027">
    <property type="protein sequence ID" value="TQV90438.1"/>
    <property type="molecule type" value="Genomic_DNA"/>
</dbReference>
<gene>
    <name evidence="8" type="ORF">IF1G_10917</name>
</gene>
<dbReference type="Proteomes" id="UP000315783">
    <property type="component" value="Unassembled WGS sequence"/>
</dbReference>
<dbReference type="AlphaFoldDB" id="A0A545ULU3"/>
<accession>A0A545ULU3</accession>
<name>A0A545ULU3_9HYPO</name>